<dbReference type="EMBL" id="CP013200">
    <property type="protein sequence ID" value="ALO67932.1"/>
    <property type="molecule type" value="Genomic_DNA"/>
</dbReference>
<reference evidence="2" key="1">
    <citation type="submission" date="2015-11" db="EMBL/GenBank/DDBJ databases">
        <authorList>
            <person name="Kumar R."/>
            <person name="Singh D."/>
            <person name="Swarnkar M.K."/>
            <person name="Singh A.K."/>
            <person name="Kumar S."/>
        </authorList>
    </citation>
    <scope>NUCLEOTIDE SEQUENCE [LARGE SCALE GENOMIC DNA]</scope>
    <source>
        <strain evidence="2">ERGS4:06</strain>
    </source>
</reference>
<proteinExistence type="predicted"/>
<sequence length="61" mass="6703">MTVTLMALDENVSFFHGAPFLPSSERYHELRLAYGAVPAKKIVTGVQRLATVITVAITTLR</sequence>
<dbReference type="AlphaFoldDB" id="A0A0S2M2X3"/>
<name>A0A0S2M2X3_9MICC</name>
<dbReference type="InterPro" id="IPR015422">
    <property type="entry name" value="PyrdxlP-dep_Trfase_small"/>
</dbReference>
<dbReference type="Proteomes" id="UP000059574">
    <property type="component" value="Chromosome"/>
</dbReference>
<protein>
    <submittedName>
        <fullName evidence="1">Uncharacterized protein</fullName>
    </submittedName>
</protein>
<organism evidence="1 2">
    <name type="scientific">Arthrobacter alpinus</name>
    <dbReference type="NCBI Taxonomy" id="656366"/>
    <lineage>
        <taxon>Bacteria</taxon>
        <taxon>Bacillati</taxon>
        <taxon>Actinomycetota</taxon>
        <taxon>Actinomycetes</taxon>
        <taxon>Micrococcales</taxon>
        <taxon>Micrococcaceae</taxon>
        <taxon>Arthrobacter</taxon>
    </lineage>
</organism>
<reference evidence="1 2" key="2">
    <citation type="journal article" date="2016" name="J. Biotechnol.">
        <title>Complete genome sequence of Arthrobacter alpinus ERGS4:06, a yellow pigmented bacterium tolerant to cold and radiations isolated from Sikkim Himalaya.</title>
        <authorList>
            <person name="Kumar R."/>
            <person name="Singh D."/>
            <person name="Swarnkar M.K."/>
            <person name="Singh A.K."/>
            <person name="Kumar S."/>
        </authorList>
    </citation>
    <scope>NUCLEOTIDE SEQUENCE [LARGE SCALE GENOMIC DNA]</scope>
    <source>
        <strain evidence="1 2">ERGS4:06</strain>
    </source>
</reference>
<dbReference type="Gene3D" id="3.90.1150.10">
    <property type="entry name" value="Aspartate Aminotransferase, domain 1"/>
    <property type="match status" value="1"/>
</dbReference>
<gene>
    <name evidence="1" type="ORF">AS189_17385</name>
</gene>
<accession>A0A0S2M2X3</accession>
<evidence type="ECO:0000313" key="1">
    <source>
        <dbReference type="EMBL" id="ALO67932.1"/>
    </source>
</evidence>
<evidence type="ECO:0000313" key="2">
    <source>
        <dbReference type="Proteomes" id="UP000059574"/>
    </source>
</evidence>